<sequence>MDQVKEYIRRKSIARGISLREKARYWECPVETAKKFFVLFFQKALLAMFEPSIAFKRCRMRKKNVIKYEKKTRCNKM</sequence>
<evidence type="ECO:0000313" key="1">
    <source>
        <dbReference type="EMBL" id="KYN35126.1"/>
    </source>
</evidence>
<organism evidence="1 2">
    <name type="scientific">Trachymyrmex septentrionalis</name>
    <dbReference type="NCBI Taxonomy" id="34720"/>
    <lineage>
        <taxon>Eukaryota</taxon>
        <taxon>Metazoa</taxon>
        <taxon>Ecdysozoa</taxon>
        <taxon>Arthropoda</taxon>
        <taxon>Hexapoda</taxon>
        <taxon>Insecta</taxon>
        <taxon>Pterygota</taxon>
        <taxon>Neoptera</taxon>
        <taxon>Endopterygota</taxon>
        <taxon>Hymenoptera</taxon>
        <taxon>Apocrita</taxon>
        <taxon>Aculeata</taxon>
        <taxon>Formicoidea</taxon>
        <taxon>Formicidae</taxon>
        <taxon>Myrmicinae</taxon>
        <taxon>Trachymyrmex</taxon>
    </lineage>
</organism>
<protein>
    <submittedName>
        <fullName evidence="1">Uncharacterized protein</fullName>
    </submittedName>
</protein>
<evidence type="ECO:0000313" key="2">
    <source>
        <dbReference type="Proteomes" id="UP000078541"/>
    </source>
</evidence>
<gene>
    <name evidence="1" type="ORF">ALC56_10542</name>
</gene>
<dbReference type="EMBL" id="KQ981821">
    <property type="protein sequence ID" value="KYN35126.1"/>
    <property type="molecule type" value="Genomic_DNA"/>
</dbReference>
<accession>A0A151JU75</accession>
<keyword evidence="2" id="KW-1185">Reference proteome</keyword>
<dbReference type="AlphaFoldDB" id="A0A151JU75"/>
<reference evidence="1 2" key="1">
    <citation type="submission" date="2016-03" db="EMBL/GenBank/DDBJ databases">
        <title>Trachymyrmex septentrionalis WGS genome.</title>
        <authorList>
            <person name="Nygaard S."/>
            <person name="Hu H."/>
            <person name="Boomsma J."/>
            <person name="Zhang G."/>
        </authorList>
    </citation>
    <scope>NUCLEOTIDE SEQUENCE [LARGE SCALE GENOMIC DNA]</scope>
    <source>
        <strain evidence="1">Tsep2-gDNA-1</strain>
        <tissue evidence="1">Whole body</tissue>
    </source>
</reference>
<proteinExistence type="predicted"/>
<name>A0A151JU75_9HYME</name>
<dbReference type="Proteomes" id="UP000078541">
    <property type="component" value="Unassembled WGS sequence"/>
</dbReference>